<proteinExistence type="predicted"/>
<dbReference type="KEGG" id="lck:HN018_24545"/>
<accession>A0A6M8HYS4</accession>
<dbReference type="RefSeq" id="WP_172443565.1">
    <property type="nucleotide sequence ID" value="NZ_CP053710.1"/>
</dbReference>
<keyword evidence="2" id="KW-1185">Reference proteome</keyword>
<dbReference type="AlphaFoldDB" id="A0A6M8HYS4"/>
<name>A0A6M8HYS4_9PROT</name>
<sequence>MIAKAHLLRHEMEVVHVTEGVLDPEMFEPHERLAWSMTEGLLGAAA</sequence>
<keyword evidence="1" id="KW-0614">Plasmid</keyword>
<dbReference type="Proteomes" id="UP000500767">
    <property type="component" value="Plasmid unnamed2"/>
</dbReference>
<protein>
    <submittedName>
        <fullName evidence="1">Uncharacterized protein</fullName>
    </submittedName>
</protein>
<evidence type="ECO:0000313" key="2">
    <source>
        <dbReference type="Proteomes" id="UP000500767"/>
    </source>
</evidence>
<geneLocation type="plasmid" evidence="1 2">
    <name>unnamed2</name>
</geneLocation>
<reference evidence="1 2" key="1">
    <citation type="journal article" date="2014" name="World J. Microbiol. Biotechnol.">
        <title>Biodiversity and physiological characteristics of Antarctic and Arctic lichens-associated bacteria.</title>
        <authorList>
            <person name="Lee Y.M."/>
            <person name="Kim E.H."/>
            <person name="Lee H.K."/>
            <person name="Hong S.G."/>
        </authorList>
    </citation>
    <scope>NUCLEOTIDE SEQUENCE [LARGE SCALE GENOMIC DNA]</scope>
    <source>
        <strain evidence="1 2">PAMC 26569</strain>
        <plasmid evidence="1">unnamed2</plasmid>
    </source>
</reference>
<evidence type="ECO:0000313" key="1">
    <source>
        <dbReference type="EMBL" id="QKE93367.1"/>
    </source>
</evidence>
<gene>
    <name evidence="1" type="ORF">HN018_24545</name>
</gene>
<dbReference type="EMBL" id="CP053710">
    <property type="protein sequence ID" value="QKE93367.1"/>
    <property type="molecule type" value="Genomic_DNA"/>
</dbReference>
<organism evidence="1 2">
    <name type="scientific">Lichenicola cladoniae</name>
    <dbReference type="NCBI Taxonomy" id="1484109"/>
    <lineage>
        <taxon>Bacteria</taxon>
        <taxon>Pseudomonadati</taxon>
        <taxon>Pseudomonadota</taxon>
        <taxon>Alphaproteobacteria</taxon>
        <taxon>Acetobacterales</taxon>
        <taxon>Acetobacteraceae</taxon>
        <taxon>Lichenicola</taxon>
    </lineage>
</organism>